<feature type="compositionally biased region" description="Low complexity" evidence="1">
    <location>
        <begin position="53"/>
        <end position="62"/>
    </location>
</feature>
<evidence type="ECO:0000313" key="2">
    <source>
        <dbReference type="EMBL" id="CAA9339865.1"/>
    </source>
</evidence>
<feature type="region of interest" description="Disordered" evidence="1">
    <location>
        <begin position="1"/>
        <end position="112"/>
    </location>
</feature>
<feature type="compositionally biased region" description="Basic residues" evidence="1">
    <location>
        <begin position="65"/>
        <end position="95"/>
    </location>
</feature>
<reference evidence="2" key="1">
    <citation type="submission" date="2020-02" db="EMBL/GenBank/DDBJ databases">
        <authorList>
            <person name="Meier V. D."/>
        </authorList>
    </citation>
    <scope>NUCLEOTIDE SEQUENCE</scope>
    <source>
        <strain evidence="2">AVDCRST_MAG07</strain>
    </source>
</reference>
<dbReference type="EMBL" id="CADCUB010000113">
    <property type="protein sequence ID" value="CAA9339865.1"/>
    <property type="molecule type" value="Genomic_DNA"/>
</dbReference>
<feature type="compositionally biased region" description="Basic residues" evidence="1">
    <location>
        <begin position="1"/>
        <end position="15"/>
    </location>
</feature>
<proteinExistence type="predicted"/>
<dbReference type="AlphaFoldDB" id="A0A6J4LSQ2"/>
<evidence type="ECO:0000256" key="1">
    <source>
        <dbReference type="SAM" id="MobiDB-lite"/>
    </source>
</evidence>
<feature type="non-terminal residue" evidence="2">
    <location>
        <position position="1"/>
    </location>
</feature>
<gene>
    <name evidence="2" type="ORF">AVDCRST_MAG07-2296</name>
</gene>
<name>A0A6J4LSQ2_9ACTN</name>
<sequence length="112" mass="12937">ERRRRRVGRVPRGRQHGAQGARGLARDRREQGGRSEERRRRGVDRPRERPAHRAGAAQPQGGADRRRRRPHAQGRRLRQAPHRSAPRQVRRRARARRLDGVAEELGARPPAL</sequence>
<feature type="non-terminal residue" evidence="2">
    <location>
        <position position="112"/>
    </location>
</feature>
<protein>
    <submittedName>
        <fullName evidence="2">Probable DNA-binding protein</fullName>
    </submittedName>
</protein>
<accession>A0A6J4LSQ2</accession>
<keyword evidence="2" id="KW-0238">DNA-binding</keyword>
<dbReference type="GO" id="GO:0003677">
    <property type="term" value="F:DNA binding"/>
    <property type="evidence" value="ECO:0007669"/>
    <property type="project" value="UniProtKB-KW"/>
</dbReference>
<feature type="compositionally biased region" description="Basic and acidic residues" evidence="1">
    <location>
        <begin position="24"/>
        <end position="51"/>
    </location>
</feature>
<organism evidence="2">
    <name type="scientific">uncultured Frankineae bacterium</name>
    <dbReference type="NCBI Taxonomy" id="437475"/>
    <lineage>
        <taxon>Bacteria</taxon>
        <taxon>Bacillati</taxon>
        <taxon>Actinomycetota</taxon>
        <taxon>Actinomycetes</taxon>
        <taxon>Frankiales</taxon>
        <taxon>environmental samples</taxon>
    </lineage>
</organism>